<dbReference type="EMBL" id="CATOUU010000660">
    <property type="protein sequence ID" value="CAI9939040.1"/>
    <property type="molecule type" value="Genomic_DNA"/>
</dbReference>
<evidence type="ECO:0000313" key="3">
    <source>
        <dbReference type="Proteomes" id="UP001642409"/>
    </source>
</evidence>
<protein>
    <submittedName>
        <fullName evidence="2">Hypothetical_protein</fullName>
    </submittedName>
</protein>
<reference evidence="2 3" key="2">
    <citation type="submission" date="2024-07" db="EMBL/GenBank/DDBJ databases">
        <authorList>
            <person name="Akdeniz Z."/>
        </authorList>
    </citation>
    <scope>NUCLEOTIDE SEQUENCE [LARGE SCALE GENOMIC DNA]</scope>
</reference>
<sequence>MNRTMFLSQKKQITVINDEDSDEQEQVMRAQSVQQLDIDQQVKQISNAENKLEFVQQWRLLRDKCEDENLNNSMRTQIFRFLEQELAEIDRVIVSQSNFSLSAMLELSDAGQFREQLYFLQSMQICDYSELFWALTRDSFHVENPDVQNEYYDILQLVLAFSILNLNQTAFKYSISLLNNICALCTSYENSLVYKTLQQIQVQSCLVYKALCKLFVRFTFEVDLGQFTNVQFQPNFSADRSFARLLQSQYDRKFSIVEINQFVTNTLNNVQLPLPKNKILLYIELMDDMCNRSNQKSIAVLELLQVDKILKIIAQSKDTDVITAYLKVLDHMMVARNMCIFNPESVKYITDLSLSINDTLVSAALGFISYFAEFNVITVNEQLIQSIDTQLMRMDEEKFRENYYSLKVIAEKGNYEAELQSNKRAVELNMENGTNDE</sequence>
<organism evidence="1">
    <name type="scientific">Hexamita inflata</name>
    <dbReference type="NCBI Taxonomy" id="28002"/>
    <lineage>
        <taxon>Eukaryota</taxon>
        <taxon>Metamonada</taxon>
        <taxon>Diplomonadida</taxon>
        <taxon>Hexamitidae</taxon>
        <taxon>Hexamitinae</taxon>
        <taxon>Hexamita</taxon>
    </lineage>
</organism>
<evidence type="ECO:0000313" key="2">
    <source>
        <dbReference type="EMBL" id="CAL6022023.1"/>
    </source>
</evidence>
<gene>
    <name evidence="1" type="ORF">HINF_LOCUS26685</name>
    <name evidence="2" type="ORF">HINF_LOCUS28448</name>
</gene>
<proteinExistence type="predicted"/>
<dbReference type="AlphaFoldDB" id="A0AA86U205"/>
<dbReference type="EMBL" id="CAXDID020000090">
    <property type="protein sequence ID" value="CAL6022023.1"/>
    <property type="molecule type" value="Genomic_DNA"/>
</dbReference>
<evidence type="ECO:0000313" key="1">
    <source>
        <dbReference type="EMBL" id="CAI9939040.1"/>
    </source>
</evidence>
<comment type="caution">
    <text evidence="1">The sequence shown here is derived from an EMBL/GenBank/DDBJ whole genome shotgun (WGS) entry which is preliminary data.</text>
</comment>
<name>A0AA86U205_9EUKA</name>
<keyword evidence="3" id="KW-1185">Reference proteome</keyword>
<reference evidence="1" key="1">
    <citation type="submission" date="2023-06" db="EMBL/GenBank/DDBJ databases">
        <authorList>
            <person name="Kurt Z."/>
        </authorList>
    </citation>
    <scope>NUCLEOTIDE SEQUENCE</scope>
</reference>
<accession>A0AA86U205</accession>
<dbReference type="Proteomes" id="UP001642409">
    <property type="component" value="Unassembled WGS sequence"/>
</dbReference>